<dbReference type="Proteomes" id="UP001153076">
    <property type="component" value="Unassembled WGS sequence"/>
</dbReference>
<comment type="caution">
    <text evidence="1">The sequence shown here is derived from an EMBL/GenBank/DDBJ whole genome shotgun (WGS) entry which is preliminary data.</text>
</comment>
<organism evidence="1 2">
    <name type="scientific">Carnegiea gigantea</name>
    <dbReference type="NCBI Taxonomy" id="171969"/>
    <lineage>
        <taxon>Eukaryota</taxon>
        <taxon>Viridiplantae</taxon>
        <taxon>Streptophyta</taxon>
        <taxon>Embryophyta</taxon>
        <taxon>Tracheophyta</taxon>
        <taxon>Spermatophyta</taxon>
        <taxon>Magnoliopsida</taxon>
        <taxon>eudicotyledons</taxon>
        <taxon>Gunneridae</taxon>
        <taxon>Pentapetalae</taxon>
        <taxon>Caryophyllales</taxon>
        <taxon>Cactineae</taxon>
        <taxon>Cactaceae</taxon>
        <taxon>Cactoideae</taxon>
        <taxon>Echinocereeae</taxon>
        <taxon>Carnegiea</taxon>
    </lineage>
</organism>
<dbReference type="PANTHER" id="PTHR31050:SF3">
    <property type="entry name" value="OS08G0412800 PROTEIN"/>
    <property type="match status" value="1"/>
</dbReference>
<name>A0A9Q1GQ62_9CARY</name>
<dbReference type="AlphaFoldDB" id="A0A9Q1GQ62"/>
<evidence type="ECO:0000313" key="2">
    <source>
        <dbReference type="Proteomes" id="UP001153076"/>
    </source>
</evidence>
<reference evidence="1" key="1">
    <citation type="submission" date="2022-04" db="EMBL/GenBank/DDBJ databases">
        <title>Carnegiea gigantea Genome sequencing and assembly v2.</title>
        <authorList>
            <person name="Copetti D."/>
            <person name="Sanderson M.J."/>
            <person name="Burquez A."/>
            <person name="Wojciechowski M.F."/>
        </authorList>
    </citation>
    <scope>NUCLEOTIDE SEQUENCE</scope>
    <source>
        <strain evidence="1">SGP5-SGP5p</strain>
        <tissue evidence="1">Aerial part</tissue>
    </source>
</reference>
<dbReference type="AntiFam" id="ANF00038">
    <property type="entry name" value="Overlaps SRP RNA, same strand"/>
</dbReference>
<dbReference type="Pfam" id="PF06880">
    <property type="entry name" value="DUF1262"/>
    <property type="match status" value="1"/>
</dbReference>
<dbReference type="PANTHER" id="PTHR31050">
    <property type="entry name" value="OS08G0413200 PROTEIN"/>
    <property type="match status" value="1"/>
</dbReference>
<sequence>MCRKHVVRTQDTFKELQAWFNWALKWRKLREAGFTEQRLLPALVSGRIMSRCHLDLRVEGADPSEPGVGLWRGLREAGFTEQRSLSALVSGRIMSRCHPDLRVEGADPSKPGIGLWRGLREAGFTEQRSLPALVSGRIMSRCHPDLRLELLSLSSEGPGSGYLVIQDRQVDEYVSNCFARKLKATHIYIKDVPFPQSRPLDVKTSGSDHNCYSYTFFIPVTDQPCLSTVTMLAYTSAREEDGNCPFMLIKEMSKRTAGEDNSRDGNGYSPAKRVRVEAIRWALKWRELREAGLTEQRSLPALVSGRTTSQCHLDPMVPS</sequence>
<evidence type="ECO:0000313" key="1">
    <source>
        <dbReference type="EMBL" id="KAJ8423554.1"/>
    </source>
</evidence>
<proteinExistence type="predicted"/>
<keyword evidence="2" id="KW-1185">Reference proteome</keyword>
<dbReference type="EMBL" id="JAKOGI010001939">
    <property type="protein sequence ID" value="KAJ8423554.1"/>
    <property type="molecule type" value="Genomic_DNA"/>
</dbReference>
<protein>
    <submittedName>
        <fullName evidence="1">Uncharacterized protein</fullName>
    </submittedName>
</protein>
<dbReference type="InterPro" id="IPR010683">
    <property type="entry name" value="DUF1262"/>
</dbReference>
<accession>A0A9Q1GQ62</accession>
<dbReference type="OrthoDB" id="1715569at2759"/>
<gene>
    <name evidence="1" type="ORF">Cgig2_018390</name>
</gene>